<accession>A0ABU2CRA1</accession>
<dbReference type="RefSeq" id="WP_274995126.1">
    <property type="nucleotide sequence ID" value="NZ_JAJQQP010000008.1"/>
</dbReference>
<reference evidence="3 4" key="1">
    <citation type="submission" date="2023-07" db="EMBL/GenBank/DDBJ databases">
        <title>Sequencing the genomes of 1000 actinobacteria strains.</title>
        <authorList>
            <person name="Klenk H.-P."/>
        </authorList>
    </citation>
    <scope>NUCLEOTIDE SEQUENCE [LARGE SCALE GENOMIC DNA]</scope>
    <source>
        <strain evidence="3 4">DSM 45554</strain>
    </source>
</reference>
<feature type="compositionally biased region" description="Basic and acidic residues" evidence="1">
    <location>
        <begin position="350"/>
        <end position="373"/>
    </location>
</feature>
<evidence type="ECO:0000313" key="3">
    <source>
        <dbReference type="EMBL" id="MDR7383870.1"/>
    </source>
</evidence>
<feature type="transmembrane region" description="Helical" evidence="2">
    <location>
        <begin position="116"/>
        <end position="133"/>
    </location>
</feature>
<evidence type="ECO:0000256" key="1">
    <source>
        <dbReference type="SAM" id="MobiDB-lite"/>
    </source>
</evidence>
<sequence>MESTAGLTAAALFVLWWGYWLPSLVRHRSELADSRVTDRFSVGLRIVAMSGSGRKGGAMVTDGKPRGTGQGVPRVARPTPKGHPLQIMVRGRPLTAERIRRVERRARRAARARRRLIVSAILLVCSVTAWALVGLDRLPWGMAVAPSALLLFVLFLGRRAARAARRADARWQATVRAARQRATQARVLANGGPYAPRNRVQVTGLATHGSSTETQAIPRVARKDVLDEILDGPAKPKVIEVPAEEEADPKAKTGRAVQAKAPAKRDEVPSGRAWDPVPVPLPTYVTKPAAPQRQPAALPPSSTASKGSTTPSGPTATAPGRPTGTGAGLPPSVPVSGSAPAASDPVAEDELMRGEPPRMKSETLGKPLEEILARRRAAG</sequence>
<evidence type="ECO:0008006" key="5">
    <source>
        <dbReference type="Google" id="ProtNLM"/>
    </source>
</evidence>
<evidence type="ECO:0000256" key="2">
    <source>
        <dbReference type="SAM" id="Phobius"/>
    </source>
</evidence>
<proteinExistence type="predicted"/>
<feature type="transmembrane region" description="Helical" evidence="2">
    <location>
        <begin position="139"/>
        <end position="157"/>
    </location>
</feature>
<comment type="caution">
    <text evidence="3">The sequence shown here is derived from an EMBL/GenBank/DDBJ whole genome shotgun (WGS) entry which is preliminary data.</text>
</comment>
<gene>
    <name evidence="3" type="ORF">J2S48_003385</name>
</gene>
<keyword evidence="2" id="KW-0812">Transmembrane</keyword>
<feature type="transmembrane region" description="Helical" evidence="2">
    <location>
        <begin position="6"/>
        <end position="25"/>
    </location>
</feature>
<organism evidence="3 4">
    <name type="scientific">Promicromonospora iranensis</name>
    <dbReference type="NCBI Taxonomy" id="1105144"/>
    <lineage>
        <taxon>Bacteria</taxon>
        <taxon>Bacillati</taxon>
        <taxon>Actinomycetota</taxon>
        <taxon>Actinomycetes</taxon>
        <taxon>Micrococcales</taxon>
        <taxon>Promicromonosporaceae</taxon>
        <taxon>Promicromonospora</taxon>
    </lineage>
</organism>
<feature type="compositionally biased region" description="Low complexity" evidence="1">
    <location>
        <begin position="288"/>
        <end position="345"/>
    </location>
</feature>
<name>A0ABU2CRA1_9MICO</name>
<keyword evidence="4" id="KW-1185">Reference proteome</keyword>
<keyword evidence="2" id="KW-1133">Transmembrane helix</keyword>
<feature type="region of interest" description="Disordered" evidence="1">
    <location>
        <begin position="55"/>
        <end position="80"/>
    </location>
</feature>
<feature type="region of interest" description="Disordered" evidence="1">
    <location>
        <begin position="237"/>
        <end position="379"/>
    </location>
</feature>
<dbReference type="EMBL" id="JAVDYE010000001">
    <property type="protein sequence ID" value="MDR7383870.1"/>
    <property type="molecule type" value="Genomic_DNA"/>
</dbReference>
<dbReference type="Proteomes" id="UP001183585">
    <property type="component" value="Unassembled WGS sequence"/>
</dbReference>
<protein>
    <recommendedName>
        <fullName evidence="5">Integral membrane protein</fullName>
    </recommendedName>
</protein>
<evidence type="ECO:0000313" key="4">
    <source>
        <dbReference type="Proteomes" id="UP001183585"/>
    </source>
</evidence>
<keyword evidence="2" id="KW-0472">Membrane</keyword>